<organism evidence="2 3">
    <name type="scientific">Cylindrotheca closterium</name>
    <dbReference type="NCBI Taxonomy" id="2856"/>
    <lineage>
        <taxon>Eukaryota</taxon>
        <taxon>Sar</taxon>
        <taxon>Stramenopiles</taxon>
        <taxon>Ochrophyta</taxon>
        <taxon>Bacillariophyta</taxon>
        <taxon>Bacillariophyceae</taxon>
        <taxon>Bacillariophycidae</taxon>
        <taxon>Bacillariales</taxon>
        <taxon>Bacillariaceae</taxon>
        <taxon>Cylindrotheca</taxon>
    </lineage>
</organism>
<feature type="region of interest" description="Disordered" evidence="1">
    <location>
        <begin position="191"/>
        <end position="246"/>
    </location>
</feature>
<comment type="caution">
    <text evidence="2">The sequence shown here is derived from an EMBL/GenBank/DDBJ whole genome shotgun (WGS) entry which is preliminary data.</text>
</comment>
<evidence type="ECO:0000256" key="1">
    <source>
        <dbReference type="SAM" id="MobiDB-lite"/>
    </source>
</evidence>
<reference evidence="2" key="1">
    <citation type="submission" date="2023-08" db="EMBL/GenBank/DDBJ databases">
        <authorList>
            <person name="Audoor S."/>
            <person name="Bilcke G."/>
        </authorList>
    </citation>
    <scope>NUCLEOTIDE SEQUENCE</scope>
</reference>
<dbReference type="EMBL" id="CAKOGP040000614">
    <property type="protein sequence ID" value="CAJ1937212.1"/>
    <property type="molecule type" value="Genomic_DNA"/>
</dbReference>
<dbReference type="AlphaFoldDB" id="A0AAD2CN52"/>
<accession>A0AAD2CN52</accession>
<evidence type="ECO:0000313" key="3">
    <source>
        <dbReference type="Proteomes" id="UP001295423"/>
    </source>
</evidence>
<gene>
    <name evidence="2" type="ORF">CYCCA115_LOCUS5562</name>
</gene>
<protein>
    <submittedName>
        <fullName evidence="2">Uncharacterized protein</fullName>
    </submittedName>
</protein>
<evidence type="ECO:0000313" key="2">
    <source>
        <dbReference type="EMBL" id="CAJ1937212.1"/>
    </source>
</evidence>
<keyword evidence="3" id="KW-1185">Reference proteome</keyword>
<feature type="compositionally biased region" description="Acidic residues" evidence="1">
    <location>
        <begin position="191"/>
        <end position="208"/>
    </location>
</feature>
<dbReference type="Proteomes" id="UP001295423">
    <property type="component" value="Unassembled WGS sequence"/>
</dbReference>
<feature type="compositionally biased region" description="Basic and acidic residues" evidence="1">
    <location>
        <begin position="210"/>
        <end position="222"/>
    </location>
</feature>
<sequence>MPCNAIFVLPENDGTSHHQDWSCFLNAFGSAERSTNKLSARNIIENLPHVDHNHLKYECGEYVQLHVTEKVTNTMKSRTIGAIVLDPRNLTGRYNFMSLETGREINGRVTTAMPNITDDVIKRVEELGLEQQQPYRESKMLKYEWRPGQPITADDIVAPADAAQEPLILPEPIVINLPNDGPNPFVPIDVDDLPGADEIETELPDNQEEQGGKLKERKERKFKERKSKHWSKLKERRTATKSNHKT</sequence>
<name>A0AAD2CN52_9STRA</name>
<proteinExistence type="predicted"/>